<dbReference type="Proteomes" id="UP000297453">
    <property type="component" value="Unassembled WGS sequence"/>
</dbReference>
<dbReference type="InterPro" id="IPR001179">
    <property type="entry name" value="PPIase_FKBP_dom"/>
</dbReference>
<keyword evidence="4 5" id="KW-0413">Isomerase</keyword>
<dbReference type="InterPro" id="IPR046357">
    <property type="entry name" value="PPIase_dom_sf"/>
</dbReference>
<dbReference type="PANTHER" id="PTHR43811:SF19">
    <property type="entry name" value="39 KDA FK506-BINDING NUCLEAR PROTEIN"/>
    <property type="match status" value="1"/>
</dbReference>
<dbReference type="OrthoDB" id="9812109at2"/>
<keyword evidence="3 5" id="KW-0697">Rotamase</keyword>
<feature type="domain" description="PPIase FKBP-type" evidence="8">
    <location>
        <begin position="48"/>
        <end position="135"/>
    </location>
</feature>
<comment type="catalytic activity">
    <reaction evidence="1 5 6">
        <text>[protein]-peptidylproline (omega=180) = [protein]-peptidylproline (omega=0)</text>
        <dbReference type="Rhea" id="RHEA:16237"/>
        <dbReference type="Rhea" id="RHEA-COMP:10747"/>
        <dbReference type="Rhea" id="RHEA-COMP:10748"/>
        <dbReference type="ChEBI" id="CHEBI:83833"/>
        <dbReference type="ChEBI" id="CHEBI:83834"/>
        <dbReference type="EC" id="5.2.1.8"/>
    </reaction>
</comment>
<evidence type="ECO:0000256" key="7">
    <source>
        <dbReference type="SAM" id="SignalP"/>
    </source>
</evidence>
<feature type="chain" id="PRO_5020400876" description="Peptidyl-prolyl cis-trans isomerase" evidence="7">
    <location>
        <begin position="26"/>
        <end position="135"/>
    </location>
</feature>
<protein>
    <recommendedName>
        <fullName evidence="6">Peptidyl-prolyl cis-trans isomerase</fullName>
        <ecNumber evidence="6">5.2.1.8</ecNumber>
    </recommendedName>
</protein>
<evidence type="ECO:0000256" key="1">
    <source>
        <dbReference type="ARBA" id="ARBA00000971"/>
    </source>
</evidence>
<dbReference type="AlphaFoldDB" id="A0A4R9FLH1"/>
<evidence type="ECO:0000256" key="6">
    <source>
        <dbReference type="RuleBase" id="RU003915"/>
    </source>
</evidence>
<evidence type="ECO:0000256" key="2">
    <source>
        <dbReference type="ARBA" id="ARBA00006577"/>
    </source>
</evidence>
<feature type="signal peptide" evidence="7">
    <location>
        <begin position="1"/>
        <end position="25"/>
    </location>
</feature>
<keyword evidence="7" id="KW-0732">Signal</keyword>
<evidence type="ECO:0000256" key="5">
    <source>
        <dbReference type="PROSITE-ProRule" id="PRU00277"/>
    </source>
</evidence>
<evidence type="ECO:0000256" key="4">
    <source>
        <dbReference type="ARBA" id="ARBA00023235"/>
    </source>
</evidence>
<dbReference type="EC" id="5.2.1.8" evidence="6"/>
<evidence type="ECO:0000313" key="9">
    <source>
        <dbReference type="EMBL" id="TGJ99407.1"/>
    </source>
</evidence>
<dbReference type="Gene3D" id="3.10.50.40">
    <property type="match status" value="1"/>
</dbReference>
<comment type="similarity">
    <text evidence="2 6">Belongs to the FKBP-type PPIase family.</text>
</comment>
<dbReference type="PANTHER" id="PTHR43811">
    <property type="entry name" value="FKBP-TYPE PEPTIDYL-PROLYL CIS-TRANS ISOMERASE FKPA"/>
    <property type="match status" value="1"/>
</dbReference>
<dbReference type="SUPFAM" id="SSF54534">
    <property type="entry name" value="FKBP-like"/>
    <property type="match status" value="1"/>
</dbReference>
<dbReference type="FunFam" id="3.10.50.40:FF:000006">
    <property type="entry name" value="Peptidyl-prolyl cis-trans isomerase"/>
    <property type="match status" value="1"/>
</dbReference>
<evidence type="ECO:0000259" key="8">
    <source>
        <dbReference type="PROSITE" id="PS50059"/>
    </source>
</evidence>
<dbReference type="PROSITE" id="PS50059">
    <property type="entry name" value="FKBP_PPIASE"/>
    <property type="match status" value="1"/>
</dbReference>
<keyword evidence="10" id="KW-1185">Reference proteome</keyword>
<sequence>MNFKRTVSFSALVLAVLMAGGIALAQPSSSGLVIKEIKKGTGKEAFNGSNVTVHYTGWLTNGKKFDSSKDRGVPFHFDLGAGQVIKGWDKGVQGMKEGGIRKLTIPPELGYGVNGAGSIPPNSTLIFEVELLKVY</sequence>
<evidence type="ECO:0000313" key="10">
    <source>
        <dbReference type="Proteomes" id="UP000297453"/>
    </source>
</evidence>
<comment type="caution">
    <text evidence="9">The sequence shown here is derived from an EMBL/GenBank/DDBJ whole genome shotgun (WGS) entry which is preliminary data.</text>
</comment>
<reference evidence="9" key="1">
    <citation type="journal article" date="2019" name="PLoS Negl. Trop. Dis.">
        <title>Revisiting the worldwide diversity of Leptospira species in the environment.</title>
        <authorList>
            <person name="Vincent A.T."/>
            <person name="Schiettekatte O."/>
            <person name="Bourhy P."/>
            <person name="Veyrier F.J."/>
            <person name="Picardeau M."/>
        </authorList>
    </citation>
    <scope>NUCLEOTIDE SEQUENCE [LARGE SCALE GENOMIC DNA]</scope>
    <source>
        <strain evidence="9">SSS9</strain>
    </source>
</reference>
<dbReference type="Pfam" id="PF00254">
    <property type="entry name" value="FKBP_C"/>
    <property type="match status" value="1"/>
</dbReference>
<accession>A0A4R9FLH1</accession>
<dbReference type="EMBL" id="RQEP01000019">
    <property type="protein sequence ID" value="TGJ99407.1"/>
    <property type="molecule type" value="Genomic_DNA"/>
</dbReference>
<gene>
    <name evidence="9" type="ORF">EHO59_16225</name>
</gene>
<organism evidence="9 10">
    <name type="scientific">Leptospira semungkisensis</name>
    <dbReference type="NCBI Taxonomy" id="2484985"/>
    <lineage>
        <taxon>Bacteria</taxon>
        <taxon>Pseudomonadati</taxon>
        <taxon>Spirochaetota</taxon>
        <taxon>Spirochaetia</taxon>
        <taxon>Leptospirales</taxon>
        <taxon>Leptospiraceae</taxon>
        <taxon>Leptospira</taxon>
    </lineage>
</organism>
<proteinExistence type="inferred from homology"/>
<evidence type="ECO:0000256" key="3">
    <source>
        <dbReference type="ARBA" id="ARBA00023110"/>
    </source>
</evidence>
<name>A0A4R9FLH1_9LEPT</name>
<dbReference type="GO" id="GO:0003755">
    <property type="term" value="F:peptidyl-prolyl cis-trans isomerase activity"/>
    <property type="evidence" value="ECO:0007669"/>
    <property type="project" value="UniProtKB-UniRule"/>
</dbReference>